<comment type="caution">
    <text evidence="2">The sequence shown here is derived from an EMBL/GenBank/DDBJ whole genome shotgun (WGS) entry which is preliminary data.</text>
</comment>
<dbReference type="OrthoDB" id="2958217at2759"/>
<feature type="non-terminal residue" evidence="2">
    <location>
        <position position="386"/>
    </location>
</feature>
<gene>
    <name evidence="2" type="ORF">FB567DRAFT_445452</name>
</gene>
<feature type="domain" description="Heterokaryon incompatibility" evidence="1">
    <location>
        <begin position="91"/>
        <end position="246"/>
    </location>
</feature>
<evidence type="ECO:0000313" key="2">
    <source>
        <dbReference type="EMBL" id="KAH7084385.1"/>
    </source>
</evidence>
<reference evidence="2" key="1">
    <citation type="journal article" date="2021" name="Nat. Commun.">
        <title>Genetic determinants of endophytism in the Arabidopsis root mycobiome.</title>
        <authorList>
            <person name="Mesny F."/>
            <person name="Miyauchi S."/>
            <person name="Thiergart T."/>
            <person name="Pickel B."/>
            <person name="Atanasova L."/>
            <person name="Karlsson M."/>
            <person name="Huettel B."/>
            <person name="Barry K.W."/>
            <person name="Haridas S."/>
            <person name="Chen C."/>
            <person name="Bauer D."/>
            <person name="Andreopoulos W."/>
            <person name="Pangilinan J."/>
            <person name="LaButti K."/>
            <person name="Riley R."/>
            <person name="Lipzen A."/>
            <person name="Clum A."/>
            <person name="Drula E."/>
            <person name="Henrissat B."/>
            <person name="Kohler A."/>
            <person name="Grigoriev I.V."/>
            <person name="Martin F.M."/>
            <person name="Hacquard S."/>
        </authorList>
    </citation>
    <scope>NUCLEOTIDE SEQUENCE</scope>
    <source>
        <strain evidence="2">MPI-SDFR-AT-0120</strain>
    </source>
</reference>
<dbReference type="EMBL" id="JAGMVJ010000012">
    <property type="protein sequence ID" value="KAH7084385.1"/>
    <property type="molecule type" value="Genomic_DNA"/>
</dbReference>
<dbReference type="Pfam" id="PF06985">
    <property type="entry name" value="HET"/>
    <property type="match status" value="1"/>
</dbReference>
<evidence type="ECO:0000313" key="3">
    <source>
        <dbReference type="Proteomes" id="UP000813461"/>
    </source>
</evidence>
<dbReference type="Proteomes" id="UP000813461">
    <property type="component" value="Unassembled WGS sequence"/>
</dbReference>
<sequence length="386" mass="43795">MWLRRCVAEEDFLASNFATDDHRESTYSPPSSPSLLFPFADNGTFITESLSSRDNGLDSDVSFETPSRLLEIKDDATSIKLVETNGREIPYAALSYCWGKDDVGGWKTTMATLGSHKTVGLNVSLLPKTLQHSLRITRSLDISYIWIDALCIIQDSSEDWAKEAAKMAGVYFGSVVTIAASGARSWADGCFNKNSRRVFERGSYSNYTNTYFHGAWERYHGIFSGVAYSGLVLDSPLAKRGWTFQEHRLPRRTLYFTSDQLFWECQHCRMGEDNFPMKQKLGGHPILDSKHLTSDEAARLWYLGVVEDYSRRQLTYATDKLVAVSALAKSAHQRRPQPYIAGLWKDSILHGLMWRREGQGTKHAFQSFPSWSWATQNSAIQYLWTN</sequence>
<evidence type="ECO:0000259" key="1">
    <source>
        <dbReference type="Pfam" id="PF06985"/>
    </source>
</evidence>
<keyword evidence="3" id="KW-1185">Reference proteome</keyword>
<dbReference type="InterPro" id="IPR010730">
    <property type="entry name" value="HET"/>
</dbReference>
<dbReference type="AlphaFoldDB" id="A0A8K0R2S2"/>
<accession>A0A8K0R2S2</accession>
<organism evidence="2 3">
    <name type="scientific">Paraphoma chrysanthemicola</name>
    <dbReference type="NCBI Taxonomy" id="798071"/>
    <lineage>
        <taxon>Eukaryota</taxon>
        <taxon>Fungi</taxon>
        <taxon>Dikarya</taxon>
        <taxon>Ascomycota</taxon>
        <taxon>Pezizomycotina</taxon>
        <taxon>Dothideomycetes</taxon>
        <taxon>Pleosporomycetidae</taxon>
        <taxon>Pleosporales</taxon>
        <taxon>Pleosporineae</taxon>
        <taxon>Phaeosphaeriaceae</taxon>
        <taxon>Paraphoma</taxon>
    </lineage>
</organism>
<dbReference type="PANTHER" id="PTHR33112:SF10">
    <property type="entry name" value="TOL"/>
    <property type="match status" value="1"/>
</dbReference>
<dbReference type="PANTHER" id="PTHR33112">
    <property type="entry name" value="DOMAIN PROTEIN, PUTATIVE-RELATED"/>
    <property type="match status" value="1"/>
</dbReference>
<protein>
    <submittedName>
        <fullName evidence="2">Heterokaryon incompatibility protein-domain-containing protein</fullName>
    </submittedName>
</protein>
<proteinExistence type="predicted"/>
<name>A0A8K0R2S2_9PLEO</name>